<organism evidence="1 2">
    <name type="scientific">Sinocyclocheilus rhinocerous</name>
    <dbReference type="NCBI Taxonomy" id="307959"/>
    <lineage>
        <taxon>Eukaryota</taxon>
        <taxon>Metazoa</taxon>
        <taxon>Chordata</taxon>
        <taxon>Craniata</taxon>
        <taxon>Vertebrata</taxon>
        <taxon>Euteleostomi</taxon>
        <taxon>Actinopterygii</taxon>
        <taxon>Neopterygii</taxon>
        <taxon>Teleostei</taxon>
        <taxon>Ostariophysi</taxon>
        <taxon>Cypriniformes</taxon>
        <taxon>Cyprinidae</taxon>
        <taxon>Cyprininae</taxon>
        <taxon>Sinocyclocheilus</taxon>
    </lineage>
</organism>
<sequence>MIMDNKPLIKSLMSVCFSSDEVSVKIGEQLKLDVLSNADKVQHQNETSAERTEIWSRSDRVQSDRLTDNRNLIISNFTARDAGTYRVLDSEGEILITQINATLLTILCLTFHYPLQNQAQKVEVFSIIRFA</sequence>
<accession>A0A673IIT3</accession>
<evidence type="ECO:0000313" key="2">
    <source>
        <dbReference type="Proteomes" id="UP000472270"/>
    </source>
</evidence>
<reference evidence="1" key="1">
    <citation type="submission" date="2025-08" db="UniProtKB">
        <authorList>
            <consortium name="Ensembl"/>
        </authorList>
    </citation>
    <scope>IDENTIFICATION</scope>
</reference>
<protein>
    <recommendedName>
        <fullName evidence="3">Immunoglobulin subtype domain-containing protein</fullName>
    </recommendedName>
</protein>
<evidence type="ECO:0008006" key="3">
    <source>
        <dbReference type="Google" id="ProtNLM"/>
    </source>
</evidence>
<proteinExistence type="predicted"/>
<evidence type="ECO:0000313" key="1">
    <source>
        <dbReference type="Ensembl" id="ENSSRHP00000040998.1"/>
    </source>
</evidence>
<dbReference type="AlphaFoldDB" id="A0A673IIT3"/>
<keyword evidence="2" id="KW-1185">Reference proteome</keyword>
<name>A0A673IIT3_9TELE</name>
<reference evidence="1" key="2">
    <citation type="submission" date="2025-09" db="UniProtKB">
        <authorList>
            <consortium name="Ensembl"/>
        </authorList>
    </citation>
    <scope>IDENTIFICATION</scope>
</reference>
<dbReference type="Ensembl" id="ENSSRHT00000042170.1">
    <property type="protein sequence ID" value="ENSSRHP00000040998.1"/>
    <property type="gene ID" value="ENSSRHG00000020843.1"/>
</dbReference>
<dbReference type="Proteomes" id="UP000472270">
    <property type="component" value="Unassembled WGS sequence"/>
</dbReference>